<proteinExistence type="predicted"/>
<protein>
    <submittedName>
        <fullName evidence="1">Uncharacterized protein</fullName>
    </submittedName>
</protein>
<comment type="caution">
    <text evidence="1">The sequence shown here is derived from an EMBL/GenBank/DDBJ whole genome shotgun (WGS) entry which is preliminary data.</text>
</comment>
<dbReference type="Proteomes" id="UP000283260">
    <property type="component" value="Unassembled WGS sequence"/>
</dbReference>
<evidence type="ECO:0000313" key="1">
    <source>
        <dbReference type="EMBL" id="RON32637.1"/>
    </source>
</evidence>
<organism evidence="1 2">
    <name type="scientific">Pseudomonas frederiksbergensis</name>
    <dbReference type="NCBI Taxonomy" id="104087"/>
    <lineage>
        <taxon>Bacteria</taxon>
        <taxon>Pseudomonadati</taxon>
        <taxon>Pseudomonadota</taxon>
        <taxon>Gammaproteobacteria</taxon>
        <taxon>Pseudomonadales</taxon>
        <taxon>Pseudomonadaceae</taxon>
        <taxon>Pseudomonas</taxon>
    </lineage>
</organism>
<gene>
    <name evidence="1" type="ORF">BK661_14170</name>
</gene>
<accession>A0A423J4S5</accession>
<evidence type="ECO:0000313" key="2">
    <source>
        <dbReference type="Proteomes" id="UP000283260"/>
    </source>
</evidence>
<name>A0A423J4S5_9PSED</name>
<sequence length="101" mass="11611">MDTKKIIELGGTISFDDISHLNQLADTSMIVDDLKEDLFQAVFPHDQLIDIGWHPEFCENGTFRISLIKAHDWEHPIFSEKANSWTELNKAISNTLNKLEK</sequence>
<dbReference type="AlphaFoldDB" id="A0A423J4S5"/>
<dbReference type="EMBL" id="MOBL01000014">
    <property type="protein sequence ID" value="RON32637.1"/>
    <property type="molecule type" value="Genomic_DNA"/>
</dbReference>
<reference evidence="1 2" key="1">
    <citation type="submission" date="2016-10" db="EMBL/GenBank/DDBJ databases">
        <title>Comparative genome analysis of multiple Pseudomonas spp. focuses on biocontrol and plant growth promoting traits.</title>
        <authorList>
            <person name="Tao X.-Y."/>
            <person name="Taylor C.G."/>
        </authorList>
    </citation>
    <scope>NUCLEOTIDE SEQUENCE [LARGE SCALE GENOMIC DNA]</scope>
    <source>
        <strain evidence="1 2">94G2</strain>
    </source>
</reference>
<dbReference type="RefSeq" id="WP_123497597.1">
    <property type="nucleotide sequence ID" value="NZ_JBNDKA010000001.1"/>
</dbReference>